<dbReference type="Proteomes" id="UP000075517">
    <property type="component" value="Unassembled WGS sequence"/>
</dbReference>
<name>A0A150NCX3_GEOSE</name>
<accession>A0A150NCX3</accession>
<protein>
    <submittedName>
        <fullName evidence="1">Pyruvate kinase</fullName>
        <ecNumber evidence="1">2.7.1.40</ecNumber>
    </submittedName>
</protein>
<dbReference type="PATRIC" id="fig|1422.17.peg.2611"/>
<gene>
    <name evidence="1" type="ORF">B4114_2593</name>
</gene>
<dbReference type="GO" id="GO:0004743">
    <property type="term" value="F:pyruvate kinase activity"/>
    <property type="evidence" value="ECO:0007669"/>
    <property type="project" value="UniProtKB-EC"/>
</dbReference>
<dbReference type="AlphaFoldDB" id="A0A150NCX3"/>
<keyword evidence="1" id="KW-0808">Transferase</keyword>
<comment type="caution">
    <text evidence="1">The sequence shown here is derived from an EMBL/GenBank/DDBJ whole genome shotgun (WGS) entry which is preliminary data.</text>
</comment>
<sequence length="40" mass="4727">MCKNNTAKSGFLFLSHSTGEWRRFFYLLIYEIGKSLLQLI</sequence>
<organism evidence="1 2">
    <name type="scientific">Geobacillus stearothermophilus</name>
    <name type="common">Bacillus stearothermophilus</name>
    <dbReference type="NCBI Taxonomy" id="1422"/>
    <lineage>
        <taxon>Bacteria</taxon>
        <taxon>Bacillati</taxon>
        <taxon>Bacillota</taxon>
        <taxon>Bacilli</taxon>
        <taxon>Bacillales</taxon>
        <taxon>Anoxybacillaceae</taxon>
        <taxon>Geobacillus</taxon>
    </lineage>
</organism>
<evidence type="ECO:0000313" key="2">
    <source>
        <dbReference type="Proteomes" id="UP000075517"/>
    </source>
</evidence>
<proteinExistence type="predicted"/>
<dbReference type="EMBL" id="LQYY01000044">
    <property type="protein sequence ID" value="KYD34535.1"/>
    <property type="molecule type" value="Genomic_DNA"/>
</dbReference>
<evidence type="ECO:0000313" key="1">
    <source>
        <dbReference type="EMBL" id="KYD34535.1"/>
    </source>
</evidence>
<dbReference type="GO" id="GO:0016301">
    <property type="term" value="F:kinase activity"/>
    <property type="evidence" value="ECO:0007669"/>
    <property type="project" value="UniProtKB-KW"/>
</dbReference>
<keyword evidence="1" id="KW-0670">Pyruvate</keyword>
<dbReference type="EC" id="2.7.1.40" evidence="1"/>
<keyword evidence="1" id="KW-0418">Kinase</keyword>
<reference evidence="1 2" key="1">
    <citation type="submission" date="2016-01" db="EMBL/GenBank/DDBJ databases">
        <title>Draft Genome Sequences of Seven Thermophilic Sporeformers Isolated from Foods.</title>
        <authorList>
            <person name="Berendsen E.M."/>
            <person name="Wells-Bennik M.H."/>
            <person name="Krawcyk A.O."/>
            <person name="De Jong A."/>
            <person name="Holsappel S."/>
            <person name="Eijlander R.T."/>
            <person name="Kuipers O.P."/>
        </authorList>
    </citation>
    <scope>NUCLEOTIDE SEQUENCE [LARGE SCALE GENOMIC DNA]</scope>
    <source>
        <strain evidence="1 2">B4114</strain>
    </source>
</reference>